<dbReference type="eggNOG" id="COG1680">
    <property type="taxonomic scope" value="Bacteria"/>
</dbReference>
<proteinExistence type="predicted"/>
<dbReference type="SUPFAM" id="SSF56601">
    <property type="entry name" value="beta-lactamase/transpeptidase-like"/>
    <property type="match status" value="1"/>
</dbReference>
<comment type="subcellular location">
    <subcellularLocation>
        <location evidence="1">Membrane</location>
    </subcellularLocation>
</comment>
<evidence type="ECO:0000313" key="5">
    <source>
        <dbReference type="Proteomes" id="UP000003586"/>
    </source>
</evidence>
<evidence type="ECO:0000256" key="2">
    <source>
        <dbReference type="ARBA" id="ARBA00023136"/>
    </source>
</evidence>
<dbReference type="HOGENOM" id="CLU_020027_0_4_10"/>
<evidence type="ECO:0000259" key="3">
    <source>
        <dbReference type="Pfam" id="PF00144"/>
    </source>
</evidence>
<dbReference type="AlphaFoldDB" id="W0F312"/>
<dbReference type="EMBL" id="CP007035">
    <property type="protein sequence ID" value="AHF15894.1"/>
    <property type="molecule type" value="Genomic_DNA"/>
</dbReference>
<dbReference type="KEGG" id="nso:NIASO_13455"/>
<keyword evidence="5" id="KW-1185">Reference proteome</keyword>
<name>W0F312_9BACT</name>
<dbReference type="InterPro" id="IPR001466">
    <property type="entry name" value="Beta-lactam-related"/>
</dbReference>
<dbReference type="InterPro" id="IPR050491">
    <property type="entry name" value="AmpC-like"/>
</dbReference>
<organism evidence="4 5">
    <name type="scientific">Niabella soli DSM 19437</name>
    <dbReference type="NCBI Taxonomy" id="929713"/>
    <lineage>
        <taxon>Bacteria</taxon>
        <taxon>Pseudomonadati</taxon>
        <taxon>Bacteroidota</taxon>
        <taxon>Chitinophagia</taxon>
        <taxon>Chitinophagales</taxon>
        <taxon>Chitinophagaceae</taxon>
        <taxon>Niabella</taxon>
    </lineage>
</organism>
<dbReference type="PANTHER" id="PTHR46825:SF11">
    <property type="entry name" value="PENICILLIN-BINDING PROTEIN 4"/>
    <property type="match status" value="1"/>
</dbReference>
<keyword evidence="2" id="KW-0472">Membrane</keyword>
<dbReference type="InterPro" id="IPR012338">
    <property type="entry name" value="Beta-lactam/transpept-like"/>
</dbReference>
<reference evidence="4 5" key="1">
    <citation type="submission" date="2013-12" db="EMBL/GenBank/DDBJ databases">
        <authorList>
            <consortium name="DOE Joint Genome Institute"/>
            <person name="Eisen J."/>
            <person name="Huntemann M."/>
            <person name="Han J."/>
            <person name="Chen A."/>
            <person name="Kyrpides N."/>
            <person name="Mavromatis K."/>
            <person name="Markowitz V."/>
            <person name="Palaniappan K."/>
            <person name="Ivanova N."/>
            <person name="Schaumberg A."/>
            <person name="Pati A."/>
            <person name="Liolios K."/>
            <person name="Nordberg H.P."/>
            <person name="Cantor M.N."/>
            <person name="Hua S.X."/>
            <person name="Woyke T."/>
        </authorList>
    </citation>
    <scope>NUCLEOTIDE SEQUENCE [LARGE SCALE GENOMIC DNA]</scope>
    <source>
        <strain evidence="5">DSM 19437</strain>
    </source>
</reference>
<dbReference type="Proteomes" id="UP000003586">
    <property type="component" value="Chromosome"/>
</dbReference>
<dbReference type="GO" id="GO:0016020">
    <property type="term" value="C:membrane"/>
    <property type="evidence" value="ECO:0007669"/>
    <property type="project" value="UniProtKB-SubCell"/>
</dbReference>
<feature type="domain" description="Beta-lactamase-related" evidence="3">
    <location>
        <begin position="43"/>
        <end position="350"/>
    </location>
</feature>
<dbReference type="OrthoDB" id="9793489at2"/>
<dbReference type="STRING" id="929713.NIASO_13455"/>
<protein>
    <submittedName>
        <fullName evidence="4">Beta-lactamase</fullName>
    </submittedName>
</protein>
<evidence type="ECO:0000256" key="1">
    <source>
        <dbReference type="ARBA" id="ARBA00004370"/>
    </source>
</evidence>
<gene>
    <name evidence="4" type="ORF">NIASO_13455</name>
</gene>
<sequence>MKYYLFIIALSSLFIQTTSGQNRISTIDSVLNKLYEADKLNGNVLIAEKGRVVYKKSFGVANKKTKAHLNDQSVFELASLTKQFTAMAVLILKEHGKLNLEASIGSYIPELSFYSNVTVRNLLNHTGGLPDYLRLMDSSWNKNKIVSNKDVINFFANTHPKLLFEPDTRFDYSNTGYVFLASIIERCSGKSYPDFLRANIFDPLGMSRTMVYRRRFAPHTIKNYALGYVYDEKRKKYLLPDSIKNYQFVKWLDGVYGDGTVNSTVIDLLKWDRALYTDKLISDKDRAAMFTPAMLKDGARTAYGFGWSIDSTGGRGIRVSHFGSWPGYVSYIERDINTDKTIIILTNHSNRLNYIPFIQDALYKKPLPPLKIYKEVFYPAKQLKKFEGRYLRDKDSITVFLENGLLYYQQAGQDKFLLTPMSSRSFFIKQFDDTTIEFDLDKNENALSFILQSANQTSKAIKQ</sequence>
<evidence type="ECO:0000313" key="4">
    <source>
        <dbReference type="EMBL" id="AHF15894.1"/>
    </source>
</evidence>
<dbReference type="Gene3D" id="3.40.710.10">
    <property type="entry name" value="DD-peptidase/beta-lactamase superfamily"/>
    <property type="match status" value="1"/>
</dbReference>
<accession>W0F312</accession>
<dbReference type="PANTHER" id="PTHR46825">
    <property type="entry name" value="D-ALANYL-D-ALANINE-CARBOXYPEPTIDASE/ENDOPEPTIDASE AMPH"/>
    <property type="match status" value="1"/>
</dbReference>
<dbReference type="RefSeq" id="WP_008586294.1">
    <property type="nucleotide sequence ID" value="NZ_CP007035.1"/>
</dbReference>
<dbReference type="Pfam" id="PF00144">
    <property type="entry name" value="Beta-lactamase"/>
    <property type="match status" value="1"/>
</dbReference>